<feature type="compositionally biased region" description="Acidic residues" evidence="1">
    <location>
        <begin position="1"/>
        <end position="25"/>
    </location>
</feature>
<feature type="region of interest" description="Disordered" evidence="1">
    <location>
        <begin position="152"/>
        <end position="171"/>
    </location>
</feature>
<reference evidence="2 3" key="1">
    <citation type="journal article" date="2016" name="Mol. Biol. Evol.">
        <title>Comparative Genomics of Early-Diverging Mushroom-Forming Fungi Provides Insights into the Origins of Lignocellulose Decay Capabilities.</title>
        <authorList>
            <person name="Nagy L.G."/>
            <person name="Riley R."/>
            <person name="Tritt A."/>
            <person name="Adam C."/>
            <person name="Daum C."/>
            <person name="Floudas D."/>
            <person name="Sun H."/>
            <person name="Yadav J.S."/>
            <person name="Pangilinan J."/>
            <person name="Larsson K.H."/>
            <person name="Matsuura K."/>
            <person name="Barry K."/>
            <person name="Labutti K."/>
            <person name="Kuo R."/>
            <person name="Ohm R.A."/>
            <person name="Bhattacharya S.S."/>
            <person name="Shirouzu T."/>
            <person name="Yoshinaga Y."/>
            <person name="Martin F.M."/>
            <person name="Grigoriev I.V."/>
            <person name="Hibbett D.S."/>
        </authorList>
    </citation>
    <scope>NUCLEOTIDE SEQUENCE [LARGE SCALE GENOMIC DNA]</scope>
    <source>
        <strain evidence="2 3">HHB12029</strain>
    </source>
</reference>
<dbReference type="InParanoid" id="A0A165EEL3"/>
<proteinExistence type="predicted"/>
<sequence length="171" mass="18594">MVLDDELYEEDDGDAGDEDQLEEYSDTDKPVPSKKAVKAARSDLSQARKLNWTPVTDLVQIPEAQVKATGRPPIAIVLVWPGFGSVLSMPGKLRYRCTQPGCGQSWARRQKEKILPHHISYCDSIPENLRQEAILAMSDSSLGAMVEKLDKAAARDPNSGPATSSSSGLLA</sequence>
<protein>
    <submittedName>
        <fullName evidence="2">Uncharacterized protein</fullName>
    </submittedName>
</protein>
<dbReference type="AlphaFoldDB" id="A0A165EEL3"/>
<dbReference type="OrthoDB" id="3236755at2759"/>
<gene>
    <name evidence="2" type="ORF">EXIGLDRAFT_774293</name>
</gene>
<name>A0A165EEL3_EXIGL</name>
<feature type="region of interest" description="Disordered" evidence="1">
    <location>
        <begin position="1"/>
        <end position="40"/>
    </location>
</feature>
<accession>A0A165EEL3</accession>
<keyword evidence="3" id="KW-1185">Reference proteome</keyword>
<feature type="compositionally biased region" description="Polar residues" evidence="1">
    <location>
        <begin position="160"/>
        <end position="171"/>
    </location>
</feature>
<dbReference type="Proteomes" id="UP000077266">
    <property type="component" value="Unassembled WGS sequence"/>
</dbReference>
<evidence type="ECO:0000256" key="1">
    <source>
        <dbReference type="SAM" id="MobiDB-lite"/>
    </source>
</evidence>
<evidence type="ECO:0000313" key="2">
    <source>
        <dbReference type="EMBL" id="KZV86750.1"/>
    </source>
</evidence>
<organism evidence="2 3">
    <name type="scientific">Exidia glandulosa HHB12029</name>
    <dbReference type="NCBI Taxonomy" id="1314781"/>
    <lineage>
        <taxon>Eukaryota</taxon>
        <taxon>Fungi</taxon>
        <taxon>Dikarya</taxon>
        <taxon>Basidiomycota</taxon>
        <taxon>Agaricomycotina</taxon>
        <taxon>Agaricomycetes</taxon>
        <taxon>Auriculariales</taxon>
        <taxon>Exidiaceae</taxon>
        <taxon>Exidia</taxon>
    </lineage>
</organism>
<dbReference type="EMBL" id="KV426145">
    <property type="protein sequence ID" value="KZV86750.1"/>
    <property type="molecule type" value="Genomic_DNA"/>
</dbReference>
<evidence type="ECO:0000313" key="3">
    <source>
        <dbReference type="Proteomes" id="UP000077266"/>
    </source>
</evidence>